<accession>X1QVA8</accession>
<feature type="region of interest" description="Disordered" evidence="1">
    <location>
        <begin position="1"/>
        <end position="26"/>
    </location>
</feature>
<comment type="caution">
    <text evidence="2">The sequence shown here is derived from an EMBL/GenBank/DDBJ whole genome shotgun (WGS) entry which is preliminary data.</text>
</comment>
<proteinExistence type="predicted"/>
<feature type="compositionally biased region" description="Basic and acidic residues" evidence="1">
    <location>
        <begin position="8"/>
        <end position="21"/>
    </location>
</feature>
<sequence length="82" mass="9468">MAKKKRPPGWEKHLEKKRLEKYGPPTAPGFVTFEGEEAWSNLAALLERMEKNPENFGGWGYFDAEGNEHEDLSFLEEARKKS</sequence>
<evidence type="ECO:0000256" key="1">
    <source>
        <dbReference type="SAM" id="MobiDB-lite"/>
    </source>
</evidence>
<evidence type="ECO:0000313" key="2">
    <source>
        <dbReference type="EMBL" id="GAI72203.1"/>
    </source>
</evidence>
<dbReference type="AlphaFoldDB" id="X1QVA8"/>
<gene>
    <name evidence="2" type="ORF">S12H4_07147</name>
</gene>
<reference evidence="2" key="1">
    <citation type="journal article" date="2014" name="Front. Microbiol.">
        <title>High frequency of phylogenetically diverse reductive dehalogenase-homologous genes in deep subseafloor sedimentary metagenomes.</title>
        <authorList>
            <person name="Kawai M."/>
            <person name="Futagami T."/>
            <person name="Toyoda A."/>
            <person name="Takaki Y."/>
            <person name="Nishi S."/>
            <person name="Hori S."/>
            <person name="Arai W."/>
            <person name="Tsubouchi T."/>
            <person name="Morono Y."/>
            <person name="Uchiyama I."/>
            <person name="Ito T."/>
            <person name="Fujiyama A."/>
            <person name="Inagaki F."/>
            <person name="Takami H."/>
        </authorList>
    </citation>
    <scope>NUCLEOTIDE SEQUENCE</scope>
    <source>
        <strain evidence="2">Expedition CK06-06</strain>
    </source>
</reference>
<dbReference type="EMBL" id="BARW01002596">
    <property type="protein sequence ID" value="GAI72203.1"/>
    <property type="molecule type" value="Genomic_DNA"/>
</dbReference>
<protein>
    <submittedName>
        <fullName evidence="2">Uncharacterized protein</fullName>
    </submittedName>
</protein>
<organism evidence="2">
    <name type="scientific">marine sediment metagenome</name>
    <dbReference type="NCBI Taxonomy" id="412755"/>
    <lineage>
        <taxon>unclassified sequences</taxon>
        <taxon>metagenomes</taxon>
        <taxon>ecological metagenomes</taxon>
    </lineage>
</organism>
<name>X1QVA8_9ZZZZ</name>